<dbReference type="RefSeq" id="WP_296942493.1">
    <property type="nucleotide sequence ID" value="NZ_LT599032.1"/>
</dbReference>
<protein>
    <submittedName>
        <fullName evidence="2">Uncharacterized protein</fullName>
    </submittedName>
</protein>
<name>A0A212JVE4_9BACT</name>
<feature type="transmembrane region" description="Helical" evidence="1">
    <location>
        <begin position="43"/>
        <end position="63"/>
    </location>
</feature>
<feature type="transmembrane region" description="Helical" evidence="1">
    <location>
        <begin position="7"/>
        <end position="31"/>
    </location>
</feature>
<organism evidence="2">
    <name type="scientific">uncultured Dysgonomonas sp</name>
    <dbReference type="NCBI Taxonomy" id="206096"/>
    <lineage>
        <taxon>Bacteria</taxon>
        <taxon>Pseudomonadati</taxon>
        <taxon>Bacteroidota</taxon>
        <taxon>Bacteroidia</taxon>
        <taxon>Bacteroidales</taxon>
        <taxon>Dysgonomonadaceae</taxon>
        <taxon>Dysgonomonas</taxon>
        <taxon>environmental samples</taxon>
    </lineage>
</organism>
<dbReference type="EMBL" id="FLUM01000003">
    <property type="protein sequence ID" value="SBW03367.1"/>
    <property type="molecule type" value="Genomic_DNA"/>
</dbReference>
<dbReference type="AlphaFoldDB" id="A0A212JVE4"/>
<evidence type="ECO:0000256" key="1">
    <source>
        <dbReference type="SAM" id="Phobius"/>
    </source>
</evidence>
<accession>A0A212JVE4</accession>
<proteinExistence type="predicted"/>
<gene>
    <name evidence="2" type="ORF">KL86DYS1_30557</name>
</gene>
<reference evidence="2" key="1">
    <citation type="submission" date="2016-04" db="EMBL/GenBank/DDBJ databases">
        <authorList>
            <person name="Evans L.H."/>
            <person name="Alamgir A."/>
            <person name="Owens N."/>
            <person name="Weber N.D."/>
            <person name="Virtaneva K."/>
            <person name="Barbian K."/>
            <person name="Babar A."/>
            <person name="Rosenke K."/>
        </authorList>
    </citation>
    <scope>NUCLEOTIDE SEQUENCE</scope>
    <source>
        <strain evidence="2">86-1</strain>
    </source>
</reference>
<keyword evidence="1" id="KW-0812">Transmembrane</keyword>
<evidence type="ECO:0000313" key="2">
    <source>
        <dbReference type="EMBL" id="SBW03367.1"/>
    </source>
</evidence>
<sequence length="127" mass="14990">MNKKKKFLGILIFIAVFAASIAIVMLLWNILIPSIIGWTTINYWQAAGLMILCRLLLGGFGRFGKGHFFRGRGHHDHRHFHDMRERMKGMSRDERRDYIREHMRTAHSFGEQFKENRENFQSGNKPE</sequence>
<keyword evidence="1" id="KW-0472">Membrane</keyword>
<keyword evidence="1" id="KW-1133">Transmembrane helix</keyword>